<dbReference type="InterPro" id="IPR001199">
    <property type="entry name" value="Cyt_B5-like_heme/steroid-bd"/>
</dbReference>
<dbReference type="AlphaFoldDB" id="A0A6C0KF23"/>
<keyword evidence="3" id="KW-0408">Iron</keyword>
<dbReference type="SMART" id="SM01117">
    <property type="entry name" value="Cyt-b5"/>
    <property type="match status" value="1"/>
</dbReference>
<dbReference type="SUPFAM" id="SSF55856">
    <property type="entry name" value="Cytochrome b5-like heme/steroid binding domain"/>
    <property type="match status" value="1"/>
</dbReference>
<organism evidence="6">
    <name type="scientific">viral metagenome</name>
    <dbReference type="NCBI Taxonomy" id="1070528"/>
    <lineage>
        <taxon>unclassified sequences</taxon>
        <taxon>metagenomes</taxon>
        <taxon>organismal metagenomes</taxon>
    </lineage>
</organism>
<accession>A0A6C0KF23</accession>
<keyword evidence="2" id="KW-0479">Metal-binding</keyword>
<reference evidence="6" key="1">
    <citation type="journal article" date="2020" name="Nature">
        <title>Giant virus diversity and host interactions through global metagenomics.</title>
        <authorList>
            <person name="Schulz F."/>
            <person name="Roux S."/>
            <person name="Paez-Espino D."/>
            <person name="Jungbluth S."/>
            <person name="Walsh D.A."/>
            <person name="Denef V.J."/>
            <person name="McMahon K.D."/>
            <person name="Konstantinidis K.T."/>
            <person name="Eloe-Fadrosh E.A."/>
            <person name="Kyrpides N.C."/>
            <person name="Woyke T."/>
        </authorList>
    </citation>
    <scope>NUCLEOTIDE SEQUENCE</scope>
    <source>
        <strain evidence="6">GVMAG-S-1102244-55</strain>
    </source>
</reference>
<evidence type="ECO:0000259" key="5">
    <source>
        <dbReference type="PROSITE" id="PS50255"/>
    </source>
</evidence>
<protein>
    <recommendedName>
        <fullName evidence="5">Cytochrome b5 heme-binding domain-containing protein</fullName>
    </recommendedName>
</protein>
<dbReference type="PANTHER" id="PTHR19359">
    <property type="entry name" value="CYTOCHROME B5"/>
    <property type="match status" value="1"/>
</dbReference>
<dbReference type="InterPro" id="IPR036400">
    <property type="entry name" value="Cyt_B5-like_heme/steroid_sf"/>
</dbReference>
<dbReference type="EMBL" id="MN740847">
    <property type="protein sequence ID" value="QHU14918.1"/>
    <property type="molecule type" value="Genomic_DNA"/>
</dbReference>
<dbReference type="GO" id="GO:0046872">
    <property type="term" value="F:metal ion binding"/>
    <property type="evidence" value="ECO:0007669"/>
    <property type="project" value="UniProtKB-KW"/>
</dbReference>
<evidence type="ECO:0000313" key="6">
    <source>
        <dbReference type="EMBL" id="QHU14918.1"/>
    </source>
</evidence>
<dbReference type="InterPro" id="IPR050668">
    <property type="entry name" value="Cytochrome_b5"/>
</dbReference>
<dbReference type="PROSITE" id="PS50255">
    <property type="entry name" value="CYTOCHROME_B5_2"/>
    <property type="match status" value="1"/>
</dbReference>
<comment type="similarity">
    <text evidence="4">Belongs to the cytochrome b5 family.</text>
</comment>
<evidence type="ECO:0000256" key="3">
    <source>
        <dbReference type="ARBA" id="ARBA00023004"/>
    </source>
</evidence>
<dbReference type="PRINTS" id="PR00363">
    <property type="entry name" value="CYTOCHROMEB5"/>
</dbReference>
<proteinExistence type="inferred from homology"/>
<name>A0A6C0KF23_9ZZZZ</name>
<dbReference type="GO" id="GO:0020037">
    <property type="term" value="F:heme binding"/>
    <property type="evidence" value="ECO:0007669"/>
    <property type="project" value="TreeGrafter"/>
</dbReference>
<sequence length="82" mass="9712">MKYYTRKEIARHNKKTDCWLIANNSVYNVTKFIEKHPIGSEPIIRKAGTDCTIDYNFHSKSSRKVWNEYKIGELERDCCIIV</sequence>
<keyword evidence="1" id="KW-0349">Heme</keyword>
<evidence type="ECO:0000256" key="1">
    <source>
        <dbReference type="ARBA" id="ARBA00022617"/>
    </source>
</evidence>
<dbReference type="PANTHER" id="PTHR19359:SF146">
    <property type="entry name" value="B5, PUTATIVE-RELATED"/>
    <property type="match status" value="1"/>
</dbReference>
<evidence type="ECO:0000256" key="4">
    <source>
        <dbReference type="ARBA" id="ARBA00038168"/>
    </source>
</evidence>
<dbReference type="GO" id="GO:0016020">
    <property type="term" value="C:membrane"/>
    <property type="evidence" value="ECO:0007669"/>
    <property type="project" value="TreeGrafter"/>
</dbReference>
<feature type="domain" description="Cytochrome b5 heme-binding" evidence="5">
    <location>
        <begin position="1"/>
        <end position="75"/>
    </location>
</feature>
<dbReference type="Pfam" id="PF00173">
    <property type="entry name" value="Cyt-b5"/>
    <property type="match status" value="1"/>
</dbReference>
<dbReference type="FunFam" id="3.10.120.10:FF:000007">
    <property type="entry name" value="Sulfite oxidase, mitochondrial"/>
    <property type="match status" value="1"/>
</dbReference>
<dbReference type="Gene3D" id="3.10.120.10">
    <property type="entry name" value="Cytochrome b5-like heme/steroid binding domain"/>
    <property type="match status" value="1"/>
</dbReference>
<evidence type="ECO:0000256" key="2">
    <source>
        <dbReference type="ARBA" id="ARBA00022723"/>
    </source>
</evidence>